<evidence type="ECO:0000313" key="10">
    <source>
        <dbReference type="Proteomes" id="UP001497623"/>
    </source>
</evidence>
<keyword evidence="10" id="KW-1185">Reference proteome</keyword>
<evidence type="ECO:0000256" key="3">
    <source>
        <dbReference type="ARBA" id="ARBA00022737"/>
    </source>
</evidence>
<keyword evidence="2" id="KW-0479">Metal-binding</keyword>
<dbReference type="SUPFAM" id="SSF57667">
    <property type="entry name" value="beta-beta-alpha zinc fingers"/>
    <property type="match status" value="1"/>
</dbReference>
<gene>
    <name evidence="9" type="ORF">MNOR_LOCUS35351</name>
</gene>
<comment type="caution">
    <text evidence="9">The sequence shown here is derived from an EMBL/GenBank/DDBJ whole genome shotgun (WGS) entry which is preliminary data.</text>
</comment>
<evidence type="ECO:0000313" key="9">
    <source>
        <dbReference type="EMBL" id="CAL4180746.1"/>
    </source>
</evidence>
<dbReference type="GO" id="GO:0008270">
    <property type="term" value="F:zinc ion binding"/>
    <property type="evidence" value="ECO:0007669"/>
    <property type="project" value="UniProtKB-KW"/>
</dbReference>
<protein>
    <recommendedName>
        <fullName evidence="8">C2H2-type domain-containing protein</fullName>
    </recommendedName>
</protein>
<dbReference type="PANTHER" id="PTHR24377">
    <property type="entry name" value="IP01015P-RELATED"/>
    <property type="match status" value="1"/>
</dbReference>
<dbReference type="GO" id="GO:0005634">
    <property type="term" value="C:nucleus"/>
    <property type="evidence" value="ECO:0007669"/>
    <property type="project" value="UniProtKB-SubCell"/>
</dbReference>
<reference evidence="9 10" key="1">
    <citation type="submission" date="2024-05" db="EMBL/GenBank/DDBJ databases">
        <authorList>
            <person name="Wallberg A."/>
        </authorList>
    </citation>
    <scope>NUCLEOTIDE SEQUENCE [LARGE SCALE GENOMIC DNA]</scope>
</reference>
<evidence type="ECO:0000256" key="2">
    <source>
        <dbReference type="ARBA" id="ARBA00022723"/>
    </source>
</evidence>
<evidence type="ECO:0000259" key="8">
    <source>
        <dbReference type="PROSITE" id="PS50157"/>
    </source>
</evidence>
<dbReference type="InterPro" id="IPR050826">
    <property type="entry name" value="Krueppel_C2H2_ZnFinger"/>
</dbReference>
<comment type="subcellular location">
    <subcellularLocation>
        <location evidence="1">Nucleus</location>
    </subcellularLocation>
</comment>
<keyword evidence="4 7" id="KW-0863">Zinc-finger</keyword>
<dbReference type="PROSITE" id="PS00028">
    <property type="entry name" value="ZINC_FINGER_C2H2_1"/>
    <property type="match status" value="1"/>
</dbReference>
<dbReference type="PROSITE" id="PS50157">
    <property type="entry name" value="ZINC_FINGER_C2H2_2"/>
    <property type="match status" value="1"/>
</dbReference>
<feature type="domain" description="C2H2-type" evidence="8">
    <location>
        <begin position="4"/>
        <end position="31"/>
    </location>
</feature>
<dbReference type="InterPro" id="IPR036236">
    <property type="entry name" value="Znf_C2H2_sf"/>
</dbReference>
<dbReference type="AlphaFoldDB" id="A0AAV2SEN0"/>
<dbReference type="Gene3D" id="3.30.160.60">
    <property type="entry name" value="Classic Zinc Finger"/>
    <property type="match status" value="2"/>
</dbReference>
<evidence type="ECO:0000256" key="1">
    <source>
        <dbReference type="ARBA" id="ARBA00004123"/>
    </source>
</evidence>
<dbReference type="EMBL" id="CAXKWB010058453">
    <property type="protein sequence ID" value="CAL4180746.1"/>
    <property type="molecule type" value="Genomic_DNA"/>
</dbReference>
<name>A0AAV2SEN0_MEGNR</name>
<dbReference type="Proteomes" id="UP001497623">
    <property type="component" value="Unassembled WGS sequence"/>
</dbReference>
<keyword evidence="6" id="KW-0539">Nucleus</keyword>
<accession>A0AAV2SEN0</accession>
<evidence type="ECO:0000256" key="6">
    <source>
        <dbReference type="ARBA" id="ARBA00023242"/>
    </source>
</evidence>
<keyword evidence="5" id="KW-0862">Zinc</keyword>
<feature type="non-terminal residue" evidence="9">
    <location>
        <position position="106"/>
    </location>
</feature>
<evidence type="ECO:0000256" key="5">
    <source>
        <dbReference type="ARBA" id="ARBA00022833"/>
    </source>
</evidence>
<proteinExistence type="predicted"/>
<organism evidence="9 10">
    <name type="scientific">Meganyctiphanes norvegica</name>
    <name type="common">Northern krill</name>
    <name type="synonym">Thysanopoda norvegica</name>
    <dbReference type="NCBI Taxonomy" id="48144"/>
    <lineage>
        <taxon>Eukaryota</taxon>
        <taxon>Metazoa</taxon>
        <taxon>Ecdysozoa</taxon>
        <taxon>Arthropoda</taxon>
        <taxon>Crustacea</taxon>
        <taxon>Multicrustacea</taxon>
        <taxon>Malacostraca</taxon>
        <taxon>Eumalacostraca</taxon>
        <taxon>Eucarida</taxon>
        <taxon>Euphausiacea</taxon>
        <taxon>Euphausiidae</taxon>
        <taxon>Meganyctiphanes</taxon>
    </lineage>
</organism>
<sequence>MAPQKCFHCDKLYTQKSHLIMHTRIHSGEKPYQWGQCEKFYKEKQSIEIHQKDNGSTVQQKQMDSKISDYYSLSESKNELKHIGIKTNEIDDLNELKIEIKEENIY</sequence>
<keyword evidence="3" id="KW-0677">Repeat</keyword>
<dbReference type="InterPro" id="IPR013087">
    <property type="entry name" value="Znf_C2H2_type"/>
</dbReference>
<dbReference type="FunFam" id="3.30.160.60:FF:001498">
    <property type="entry name" value="Zinc finger protein 404"/>
    <property type="match status" value="1"/>
</dbReference>
<evidence type="ECO:0000256" key="7">
    <source>
        <dbReference type="PROSITE-ProRule" id="PRU00042"/>
    </source>
</evidence>
<evidence type="ECO:0000256" key="4">
    <source>
        <dbReference type="ARBA" id="ARBA00022771"/>
    </source>
</evidence>